<dbReference type="SFLD" id="SFLDG01129">
    <property type="entry name" value="C1.5:_HAD__Beta-PGM__Phosphata"/>
    <property type="match status" value="1"/>
</dbReference>
<dbReference type="InterPro" id="IPR023214">
    <property type="entry name" value="HAD_sf"/>
</dbReference>
<dbReference type="SFLD" id="SFLDS00003">
    <property type="entry name" value="Haloacid_Dehalogenase"/>
    <property type="match status" value="1"/>
</dbReference>
<reference evidence="1 2" key="1">
    <citation type="submission" date="2020-07" db="EMBL/GenBank/DDBJ databases">
        <title>Sequencing the genomes of 1000 actinobacteria strains.</title>
        <authorList>
            <person name="Klenk H.-P."/>
        </authorList>
    </citation>
    <scope>NUCLEOTIDE SEQUENCE [LARGE SCALE GENOMIC DNA]</scope>
    <source>
        <strain evidence="1 2">DSM 44121</strain>
    </source>
</reference>
<dbReference type="EMBL" id="JACGWV010000003">
    <property type="protein sequence ID" value="MBA8811150.1"/>
    <property type="molecule type" value="Genomic_DNA"/>
</dbReference>
<dbReference type="InterPro" id="IPR023198">
    <property type="entry name" value="PGP-like_dom2"/>
</dbReference>
<dbReference type="AlphaFoldDB" id="A0A7W3JE34"/>
<accession>A0A7W3JE34</accession>
<dbReference type="GO" id="GO:0006281">
    <property type="term" value="P:DNA repair"/>
    <property type="evidence" value="ECO:0007669"/>
    <property type="project" value="TreeGrafter"/>
</dbReference>
<dbReference type="Gene3D" id="3.40.50.1000">
    <property type="entry name" value="HAD superfamily/HAD-like"/>
    <property type="match status" value="1"/>
</dbReference>
<sequence>MTTAVTSGGEVRAGEARALVLWDIDRTLVYVGEVDRTAYREAFAEVVGRPAERLPAKGTGVTMPLAIRELLADNGVPAHEAEALLPRMLEVVPLRFAAHTDDVRRLGYVLPGAMGALKAVAAEPDLVATVVTGNLEENARIKLGVFGIDKYVDAAAGAYSSDDAHRPALVAVAQRRAGDRHAGSFHKGNTVIVGDSLEDVRTGLEGGARVVAVASGTTPADRLAEAGADVVLPDLTDSGRLIQEIRVLTDTA</sequence>
<dbReference type="GO" id="GO:0005829">
    <property type="term" value="C:cytosol"/>
    <property type="evidence" value="ECO:0007669"/>
    <property type="project" value="TreeGrafter"/>
</dbReference>
<keyword evidence="2" id="KW-1185">Reference proteome</keyword>
<organism evidence="1 2">
    <name type="scientific">Promicromonospora sukumoe</name>
    <dbReference type="NCBI Taxonomy" id="88382"/>
    <lineage>
        <taxon>Bacteria</taxon>
        <taxon>Bacillati</taxon>
        <taxon>Actinomycetota</taxon>
        <taxon>Actinomycetes</taxon>
        <taxon>Micrococcales</taxon>
        <taxon>Promicromonosporaceae</taxon>
        <taxon>Promicromonospora</taxon>
    </lineage>
</organism>
<dbReference type="GO" id="GO:0008967">
    <property type="term" value="F:phosphoglycolate phosphatase activity"/>
    <property type="evidence" value="ECO:0007669"/>
    <property type="project" value="TreeGrafter"/>
</dbReference>
<dbReference type="Gene3D" id="1.10.150.240">
    <property type="entry name" value="Putative phosphatase, domain 2"/>
    <property type="match status" value="1"/>
</dbReference>
<dbReference type="PANTHER" id="PTHR43434">
    <property type="entry name" value="PHOSPHOGLYCOLATE PHOSPHATASE"/>
    <property type="match status" value="1"/>
</dbReference>
<dbReference type="RefSeq" id="WP_312877218.1">
    <property type="nucleotide sequence ID" value="NZ_BAAATF010000009.1"/>
</dbReference>
<keyword evidence="1" id="KW-0378">Hydrolase</keyword>
<dbReference type="Pfam" id="PF13242">
    <property type="entry name" value="Hydrolase_like"/>
    <property type="match status" value="1"/>
</dbReference>
<proteinExistence type="predicted"/>
<protein>
    <submittedName>
        <fullName evidence="1">Phosphoglycolate phosphatase-like HAD superfamily hydrolase</fullName>
    </submittedName>
</protein>
<dbReference type="InterPro" id="IPR036412">
    <property type="entry name" value="HAD-like_sf"/>
</dbReference>
<gene>
    <name evidence="1" type="ORF">FHX71_005157</name>
</gene>
<evidence type="ECO:0000313" key="2">
    <source>
        <dbReference type="Proteomes" id="UP000540568"/>
    </source>
</evidence>
<dbReference type="Proteomes" id="UP000540568">
    <property type="component" value="Unassembled WGS sequence"/>
</dbReference>
<dbReference type="PANTHER" id="PTHR43434:SF1">
    <property type="entry name" value="PHOSPHOGLYCOLATE PHOSPHATASE"/>
    <property type="match status" value="1"/>
</dbReference>
<evidence type="ECO:0000313" key="1">
    <source>
        <dbReference type="EMBL" id="MBA8811150.1"/>
    </source>
</evidence>
<dbReference type="InterPro" id="IPR050155">
    <property type="entry name" value="HAD-like_hydrolase_sf"/>
</dbReference>
<dbReference type="SUPFAM" id="SSF56784">
    <property type="entry name" value="HAD-like"/>
    <property type="match status" value="1"/>
</dbReference>
<comment type="caution">
    <text evidence="1">The sequence shown here is derived from an EMBL/GenBank/DDBJ whole genome shotgun (WGS) entry which is preliminary data.</text>
</comment>
<name>A0A7W3JE34_9MICO</name>